<keyword evidence="3 6" id="KW-0560">Oxidoreductase</keyword>
<dbReference type="RefSeq" id="WP_285966434.1">
    <property type="nucleotide sequence ID" value="NZ_CP127294.1"/>
</dbReference>
<reference evidence="6 7" key="1">
    <citation type="submission" date="2023-06" db="EMBL/GenBank/DDBJ databases">
        <authorList>
            <person name="Oyuntsetseg B."/>
            <person name="Kim S.B."/>
        </authorList>
    </citation>
    <scope>NUCLEOTIDE SEQUENCE [LARGE SCALE GENOMIC DNA]</scope>
    <source>
        <strain evidence="6 7">2-15</strain>
    </source>
</reference>
<sequence length="306" mass="32801">MEASFGVKLPGLVPAYAGSLREIPDLVVEFEKLGFDDVMDGEHILYAAEMDHPGGAGNFEHSRTEQHSDRSDTLVMFGAIAAKTTRIKMISGILLAAAHTFAVLARQASTLDVISDGRFMLGVGGGWNVAEFEQMGIPAEERAARTEETIRACRRLWSPGLSSFDGRWIQFKDVICEPSPVTPGGVPVWWGGNACSKPTARRVATLSQGWLAREGAGDAEIAASVEAIRVACEKYGRDPSTVGIRASLTQTSDWNAAGSVEDLTERAIARATRLVPLGVTHFNVPLGYYGIDLDALGALLKSLRAA</sequence>
<dbReference type="InterPro" id="IPR011251">
    <property type="entry name" value="Luciferase-like_dom"/>
</dbReference>
<dbReference type="EMBL" id="CP127294">
    <property type="protein sequence ID" value="WIX75669.1"/>
    <property type="molecule type" value="Genomic_DNA"/>
</dbReference>
<proteinExistence type="predicted"/>
<dbReference type="AlphaFoldDB" id="A0A9Y2MU87"/>
<dbReference type="SUPFAM" id="SSF51679">
    <property type="entry name" value="Bacterial luciferase-like"/>
    <property type="match status" value="1"/>
</dbReference>
<evidence type="ECO:0000259" key="5">
    <source>
        <dbReference type="Pfam" id="PF00296"/>
    </source>
</evidence>
<keyword evidence="4" id="KW-0503">Monooxygenase</keyword>
<keyword evidence="1" id="KW-0285">Flavoprotein</keyword>
<keyword evidence="2" id="KW-0288">FMN</keyword>
<dbReference type="EC" id="1.-.-.-" evidence="6"/>
<dbReference type="Pfam" id="PF00296">
    <property type="entry name" value="Bac_luciferase"/>
    <property type="match status" value="1"/>
</dbReference>
<dbReference type="InterPro" id="IPR036661">
    <property type="entry name" value="Luciferase-like_sf"/>
</dbReference>
<evidence type="ECO:0000256" key="4">
    <source>
        <dbReference type="ARBA" id="ARBA00023033"/>
    </source>
</evidence>
<evidence type="ECO:0000256" key="1">
    <source>
        <dbReference type="ARBA" id="ARBA00022630"/>
    </source>
</evidence>
<evidence type="ECO:0000313" key="7">
    <source>
        <dbReference type="Proteomes" id="UP001236014"/>
    </source>
</evidence>
<name>A0A9Y2MU87_9PSEU</name>
<evidence type="ECO:0000313" key="6">
    <source>
        <dbReference type="EMBL" id="WIX75669.1"/>
    </source>
</evidence>
<dbReference type="GO" id="GO:0008726">
    <property type="term" value="F:alkanesulfonate monooxygenase activity"/>
    <property type="evidence" value="ECO:0007669"/>
    <property type="project" value="TreeGrafter"/>
</dbReference>
<evidence type="ECO:0000256" key="2">
    <source>
        <dbReference type="ARBA" id="ARBA00022643"/>
    </source>
</evidence>
<dbReference type="NCBIfam" id="TIGR03619">
    <property type="entry name" value="F420_Rv2161c"/>
    <property type="match status" value="1"/>
</dbReference>
<dbReference type="Proteomes" id="UP001236014">
    <property type="component" value="Chromosome"/>
</dbReference>
<keyword evidence="7" id="KW-1185">Reference proteome</keyword>
<dbReference type="PANTHER" id="PTHR42847:SF4">
    <property type="entry name" value="ALKANESULFONATE MONOOXYGENASE-RELATED"/>
    <property type="match status" value="1"/>
</dbReference>
<evidence type="ECO:0000256" key="3">
    <source>
        <dbReference type="ARBA" id="ARBA00023002"/>
    </source>
</evidence>
<dbReference type="InterPro" id="IPR050172">
    <property type="entry name" value="SsuD_RutA_monooxygenase"/>
</dbReference>
<protein>
    <submittedName>
        <fullName evidence="6">TIGR03619 family F420-dependent LLM class oxidoreductase</fullName>
        <ecNumber evidence="6">1.-.-.-</ecNumber>
    </submittedName>
</protein>
<dbReference type="Gene3D" id="3.20.20.30">
    <property type="entry name" value="Luciferase-like domain"/>
    <property type="match status" value="1"/>
</dbReference>
<feature type="domain" description="Luciferase-like" evidence="5">
    <location>
        <begin position="16"/>
        <end position="254"/>
    </location>
</feature>
<dbReference type="InterPro" id="IPR019921">
    <property type="entry name" value="Lucif-like_OxRdtase_Rv2161c"/>
</dbReference>
<gene>
    <name evidence="6" type="ORF">QRX50_29735</name>
</gene>
<dbReference type="PANTHER" id="PTHR42847">
    <property type="entry name" value="ALKANESULFONATE MONOOXYGENASE"/>
    <property type="match status" value="1"/>
</dbReference>
<dbReference type="GO" id="GO:0046306">
    <property type="term" value="P:alkanesulfonate catabolic process"/>
    <property type="evidence" value="ECO:0007669"/>
    <property type="project" value="TreeGrafter"/>
</dbReference>
<dbReference type="KEGG" id="acab:QRX50_29735"/>
<accession>A0A9Y2MU87</accession>
<organism evidence="6 7">
    <name type="scientific">Amycolatopsis carbonis</name>
    <dbReference type="NCBI Taxonomy" id="715471"/>
    <lineage>
        <taxon>Bacteria</taxon>
        <taxon>Bacillati</taxon>
        <taxon>Actinomycetota</taxon>
        <taxon>Actinomycetes</taxon>
        <taxon>Pseudonocardiales</taxon>
        <taxon>Pseudonocardiaceae</taxon>
        <taxon>Amycolatopsis</taxon>
    </lineage>
</organism>